<comment type="caution">
    <text evidence="2">The sequence shown here is derived from an EMBL/GenBank/DDBJ whole genome shotgun (WGS) entry which is preliminary data.</text>
</comment>
<feature type="compositionally biased region" description="Polar residues" evidence="1">
    <location>
        <begin position="1"/>
        <end position="13"/>
    </location>
</feature>
<feature type="region of interest" description="Disordered" evidence="1">
    <location>
        <begin position="1"/>
        <end position="112"/>
    </location>
</feature>
<accession>A0A4R8T043</accession>
<evidence type="ECO:0000256" key="1">
    <source>
        <dbReference type="SAM" id="MobiDB-lite"/>
    </source>
</evidence>
<reference evidence="2 3" key="1">
    <citation type="journal article" date="2019" name="Sci. Rep.">
        <title>Extended insight into the Mycobacterium chelonae-abscessus complex through whole genome sequencing of Mycobacterium salmoniphilum outbreak and Mycobacterium salmoniphilum-like strains.</title>
        <authorList>
            <person name="Behra P.R.K."/>
            <person name="Das S."/>
            <person name="Pettersson B.M.F."/>
            <person name="Shirreff L."/>
            <person name="DuCote T."/>
            <person name="Jacobsson K.G."/>
            <person name="Ennis D.G."/>
            <person name="Kirsebom L.A."/>
        </authorList>
    </citation>
    <scope>NUCLEOTIDE SEQUENCE [LARGE SCALE GENOMIC DNA]</scope>
    <source>
        <strain evidence="2 3">CCUG 60884</strain>
    </source>
</reference>
<gene>
    <name evidence="2" type="ORF">CCUG60884_00222</name>
</gene>
<dbReference type="Proteomes" id="UP000294604">
    <property type="component" value="Unassembled WGS sequence"/>
</dbReference>
<sequence>MTSAFEPDPQQQGPKVLVDLIPGGPSAKDLFTPPAVKAAADKEGSTTPGTDNKSDTDKPVTDKPGTDKTGTGEHPGDDKTGAAQHKTDNATPGHDANTGDTEPQTYTSTEPGFPVGQLISGLLAAGIGAGTAAAGAAVAVPGAALSAVMPILQSMISLLGNPSHASGRSPLALPASAPRIGADKFSGAAADKYRENADKVTDEEKPFPEQDKKANDVVDQARDTNIHANATVNKAMSDLHAAAAAAPATGEAAFAGAASRALTAVKNAVSGAAATHQALASQLATNRASSAL</sequence>
<dbReference type="EMBL" id="PECL01000002">
    <property type="protein sequence ID" value="TEA09232.1"/>
    <property type="molecule type" value="Genomic_DNA"/>
</dbReference>
<feature type="compositionally biased region" description="Basic and acidic residues" evidence="1">
    <location>
        <begin position="52"/>
        <end position="88"/>
    </location>
</feature>
<feature type="region of interest" description="Disordered" evidence="1">
    <location>
        <begin position="194"/>
        <end position="213"/>
    </location>
</feature>
<proteinExistence type="predicted"/>
<protein>
    <submittedName>
        <fullName evidence="2">Uncharacterized protein</fullName>
    </submittedName>
</protein>
<evidence type="ECO:0000313" key="3">
    <source>
        <dbReference type="Proteomes" id="UP000294604"/>
    </source>
</evidence>
<name>A0A4R8T043_9MYCO</name>
<dbReference type="RefSeq" id="WP_134080927.1">
    <property type="nucleotide sequence ID" value="NZ_PECL01000002.1"/>
</dbReference>
<organism evidence="2 3">
    <name type="scientific">Mycobacteroides salmoniphilum</name>
    <dbReference type="NCBI Taxonomy" id="404941"/>
    <lineage>
        <taxon>Bacteria</taxon>
        <taxon>Bacillati</taxon>
        <taxon>Actinomycetota</taxon>
        <taxon>Actinomycetes</taxon>
        <taxon>Mycobacteriales</taxon>
        <taxon>Mycobacteriaceae</taxon>
        <taxon>Mycobacteroides</taxon>
    </lineage>
</organism>
<feature type="compositionally biased region" description="Polar residues" evidence="1">
    <location>
        <begin position="98"/>
        <end position="110"/>
    </location>
</feature>
<evidence type="ECO:0000313" key="2">
    <source>
        <dbReference type="EMBL" id="TEA09232.1"/>
    </source>
</evidence>
<dbReference type="AlphaFoldDB" id="A0A4R8T043"/>